<dbReference type="EMBL" id="KN825389">
    <property type="protein sequence ID" value="KIK91423.1"/>
    <property type="molecule type" value="Genomic_DNA"/>
</dbReference>
<dbReference type="Proteomes" id="UP000054538">
    <property type="component" value="Unassembled WGS sequence"/>
</dbReference>
<sequence>NNNVWELQFPVQQCNSWVKTGIHCRVPLLSSGQFTTLESHAGSKSCSSFDSRQVIQNTHISMSLSFPQPPNLNT</sequence>
<keyword evidence="2" id="KW-1185">Reference proteome</keyword>
<name>A0A0D0DJV9_9AGAM</name>
<dbReference type="InParanoid" id="A0A0D0DJV9"/>
<evidence type="ECO:0000313" key="1">
    <source>
        <dbReference type="EMBL" id="KIK91423.1"/>
    </source>
</evidence>
<organism evidence="1 2">
    <name type="scientific">Paxillus rubicundulus Ve08.2h10</name>
    <dbReference type="NCBI Taxonomy" id="930991"/>
    <lineage>
        <taxon>Eukaryota</taxon>
        <taxon>Fungi</taxon>
        <taxon>Dikarya</taxon>
        <taxon>Basidiomycota</taxon>
        <taxon>Agaricomycotina</taxon>
        <taxon>Agaricomycetes</taxon>
        <taxon>Agaricomycetidae</taxon>
        <taxon>Boletales</taxon>
        <taxon>Paxilineae</taxon>
        <taxon>Paxillaceae</taxon>
        <taxon>Paxillus</taxon>
    </lineage>
</organism>
<protein>
    <submittedName>
        <fullName evidence="1">Uncharacterized protein</fullName>
    </submittedName>
</protein>
<dbReference type="HOGENOM" id="CLU_2694586_0_0_1"/>
<proteinExistence type="predicted"/>
<dbReference type="AlphaFoldDB" id="A0A0D0DJV9"/>
<feature type="non-terminal residue" evidence="1">
    <location>
        <position position="1"/>
    </location>
</feature>
<reference evidence="1 2" key="1">
    <citation type="submission" date="2014-04" db="EMBL/GenBank/DDBJ databases">
        <authorList>
            <consortium name="DOE Joint Genome Institute"/>
            <person name="Kuo A."/>
            <person name="Kohler A."/>
            <person name="Jargeat P."/>
            <person name="Nagy L.G."/>
            <person name="Floudas D."/>
            <person name="Copeland A."/>
            <person name="Barry K.W."/>
            <person name="Cichocki N."/>
            <person name="Veneault-Fourrey C."/>
            <person name="LaButti K."/>
            <person name="Lindquist E.A."/>
            <person name="Lipzen A."/>
            <person name="Lundell T."/>
            <person name="Morin E."/>
            <person name="Murat C."/>
            <person name="Sun H."/>
            <person name="Tunlid A."/>
            <person name="Henrissat B."/>
            <person name="Grigoriev I.V."/>
            <person name="Hibbett D.S."/>
            <person name="Martin F."/>
            <person name="Nordberg H.P."/>
            <person name="Cantor M.N."/>
            <person name="Hua S.X."/>
        </authorList>
    </citation>
    <scope>NUCLEOTIDE SEQUENCE [LARGE SCALE GENOMIC DNA]</scope>
    <source>
        <strain evidence="1 2">Ve08.2h10</strain>
    </source>
</reference>
<reference evidence="2" key="2">
    <citation type="submission" date="2015-01" db="EMBL/GenBank/DDBJ databases">
        <title>Evolutionary Origins and Diversification of the Mycorrhizal Mutualists.</title>
        <authorList>
            <consortium name="DOE Joint Genome Institute"/>
            <consortium name="Mycorrhizal Genomics Consortium"/>
            <person name="Kohler A."/>
            <person name="Kuo A."/>
            <person name="Nagy L.G."/>
            <person name="Floudas D."/>
            <person name="Copeland A."/>
            <person name="Barry K.W."/>
            <person name="Cichocki N."/>
            <person name="Veneault-Fourrey C."/>
            <person name="LaButti K."/>
            <person name="Lindquist E.A."/>
            <person name="Lipzen A."/>
            <person name="Lundell T."/>
            <person name="Morin E."/>
            <person name="Murat C."/>
            <person name="Riley R."/>
            <person name="Ohm R."/>
            <person name="Sun H."/>
            <person name="Tunlid A."/>
            <person name="Henrissat B."/>
            <person name="Grigoriev I.V."/>
            <person name="Hibbett D.S."/>
            <person name="Martin F."/>
        </authorList>
    </citation>
    <scope>NUCLEOTIDE SEQUENCE [LARGE SCALE GENOMIC DNA]</scope>
    <source>
        <strain evidence="2">Ve08.2h10</strain>
    </source>
</reference>
<gene>
    <name evidence="1" type="ORF">PAXRUDRAFT_149529</name>
</gene>
<accession>A0A0D0DJV9</accession>
<evidence type="ECO:0000313" key="2">
    <source>
        <dbReference type="Proteomes" id="UP000054538"/>
    </source>
</evidence>